<proteinExistence type="predicted"/>
<feature type="transmembrane region" description="Helical" evidence="1">
    <location>
        <begin position="206"/>
        <end position="227"/>
    </location>
</feature>
<dbReference type="RefSeq" id="XP_070857312.1">
    <property type="nucleotide sequence ID" value="XM_071005012.1"/>
</dbReference>
<keyword evidence="1" id="KW-1133">Transmembrane helix</keyword>
<dbReference type="EMBL" id="JABSNW010000007">
    <property type="protein sequence ID" value="KAL2886132.1"/>
    <property type="molecule type" value="Genomic_DNA"/>
</dbReference>
<feature type="transmembrane region" description="Helical" evidence="1">
    <location>
        <begin position="124"/>
        <end position="145"/>
    </location>
</feature>
<feature type="transmembrane region" description="Helical" evidence="1">
    <location>
        <begin position="47"/>
        <end position="65"/>
    </location>
</feature>
<evidence type="ECO:0000313" key="3">
    <source>
        <dbReference type="Proteomes" id="UP001610728"/>
    </source>
</evidence>
<reference evidence="2 3" key="1">
    <citation type="submission" date="2020-05" db="EMBL/GenBank/DDBJ databases">
        <title>Ceratocystis lukuohia genome.</title>
        <authorList>
            <person name="Harrington T.C."/>
            <person name="Kim K."/>
            <person name="Mayers C.G."/>
        </authorList>
    </citation>
    <scope>NUCLEOTIDE SEQUENCE [LARGE SCALE GENOMIC DNA]</scope>
    <source>
        <strain evidence="2 3">C4212</strain>
    </source>
</reference>
<keyword evidence="1" id="KW-0812">Transmembrane</keyword>
<evidence type="ECO:0000313" key="2">
    <source>
        <dbReference type="EMBL" id="KAL2886132.1"/>
    </source>
</evidence>
<evidence type="ECO:0000256" key="1">
    <source>
        <dbReference type="SAM" id="Phobius"/>
    </source>
</evidence>
<comment type="caution">
    <text evidence="2">The sequence shown here is derived from an EMBL/GenBank/DDBJ whole genome shotgun (WGS) entry which is preliminary data.</text>
</comment>
<keyword evidence="1" id="KW-0472">Membrane</keyword>
<dbReference type="Proteomes" id="UP001610728">
    <property type="component" value="Unassembled WGS sequence"/>
</dbReference>
<dbReference type="GeneID" id="98120699"/>
<organism evidence="2 3">
    <name type="scientific">Ceratocystis lukuohia</name>
    <dbReference type="NCBI Taxonomy" id="2019550"/>
    <lineage>
        <taxon>Eukaryota</taxon>
        <taxon>Fungi</taxon>
        <taxon>Dikarya</taxon>
        <taxon>Ascomycota</taxon>
        <taxon>Pezizomycotina</taxon>
        <taxon>Sordariomycetes</taxon>
        <taxon>Hypocreomycetidae</taxon>
        <taxon>Microascales</taxon>
        <taxon>Ceratocystidaceae</taxon>
        <taxon>Ceratocystis</taxon>
    </lineage>
</organism>
<feature type="transmembrane region" description="Helical" evidence="1">
    <location>
        <begin position="165"/>
        <end position="186"/>
    </location>
</feature>
<accession>A0ABR4MCY5</accession>
<keyword evidence="3" id="KW-1185">Reference proteome</keyword>
<feature type="transmembrane region" description="Helical" evidence="1">
    <location>
        <begin position="247"/>
        <end position="269"/>
    </location>
</feature>
<protein>
    <submittedName>
        <fullName evidence="2">Aflatrem synthesis protein A</fullName>
    </submittedName>
</protein>
<name>A0ABR4MCY5_9PEZI</name>
<sequence length="425" mass="47591">MYVDSYNSQSLMKKEANSVTDFRSWRFLRIMANPVFLVRTLWADPRPFLPTLFIGSFLLGGYYCIVDLQQHRGYFDLLGNISSRGILHDGVPLTRDFTGIPDIDDIIQQVVVSSWPLASCEMPALTLFGLYYLGQLMALHSVVTISGLRAGNVQTIMALTTFWGIFYQCIPWGILMPVYWISFLWISPTATAKGLVEKVQTSYINIAAAMALPYSVIGGFIVPSALASLPTSIMPSHSLKQLLVAVWHLYPVYISTLQFALTELFKLMFHVPVAEKQSAEQRLAAQKRMYTLLANIASLVHLGVLWFILSPSLVSRLGFSTDSPWTKLSFRQVFVPGYPTSQAPFTSVTEGTLAQLQYDLLFATGSSIAFALYRDGFQPGRTLIMLQRITLYGPAGAVLVWEKEQDEIVLRAAMQIEKADKEHKE</sequence>
<feature type="transmembrane region" description="Helical" evidence="1">
    <location>
        <begin position="290"/>
        <end position="309"/>
    </location>
</feature>
<gene>
    <name evidence="2" type="ORF">HOO65_070594</name>
</gene>